<protein>
    <recommendedName>
        <fullName evidence="3">Reverse transcriptase</fullName>
    </recommendedName>
</protein>
<dbReference type="EMBL" id="CALNXJ010000112">
    <property type="protein sequence ID" value="CAH3165075.1"/>
    <property type="molecule type" value="Genomic_DNA"/>
</dbReference>
<feature type="non-terminal residue" evidence="1">
    <location>
        <position position="1"/>
    </location>
</feature>
<accession>A0AAU9Y1W6</accession>
<dbReference type="Proteomes" id="UP001159428">
    <property type="component" value="Unassembled WGS sequence"/>
</dbReference>
<proteinExistence type="predicted"/>
<evidence type="ECO:0000313" key="2">
    <source>
        <dbReference type="Proteomes" id="UP001159428"/>
    </source>
</evidence>
<organism evidence="1 2">
    <name type="scientific">Pocillopora meandrina</name>
    <dbReference type="NCBI Taxonomy" id="46732"/>
    <lineage>
        <taxon>Eukaryota</taxon>
        <taxon>Metazoa</taxon>
        <taxon>Cnidaria</taxon>
        <taxon>Anthozoa</taxon>
        <taxon>Hexacorallia</taxon>
        <taxon>Scleractinia</taxon>
        <taxon>Astrocoeniina</taxon>
        <taxon>Pocilloporidae</taxon>
        <taxon>Pocillopora</taxon>
    </lineage>
</organism>
<name>A0AAU9Y1W6_9CNID</name>
<comment type="caution">
    <text evidence="1">The sequence shown here is derived from an EMBL/GenBank/DDBJ whole genome shotgun (WGS) entry which is preliminary data.</text>
</comment>
<evidence type="ECO:0000313" key="1">
    <source>
        <dbReference type="EMBL" id="CAH3165075.1"/>
    </source>
</evidence>
<keyword evidence="2" id="KW-1185">Reference proteome</keyword>
<sequence length="155" mass="17419">ISKNLSRSWSTRIVVTTRNGREVSEIIKFRKGLPQGDALCPRLFTVCLNLKAWKISESEGYRLSKPIGATVTDLLYIKDLKIFAASESKLSSITSREGSAAWLAGWLMSDGNVKIPTLEDGRQYKFLGVIESLKQEERIVLPCAAREYLRRLSVI</sequence>
<dbReference type="AlphaFoldDB" id="A0AAU9Y1W6"/>
<evidence type="ECO:0008006" key="3">
    <source>
        <dbReference type="Google" id="ProtNLM"/>
    </source>
</evidence>
<reference evidence="1 2" key="1">
    <citation type="submission" date="2022-05" db="EMBL/GenBank/DDBJ databases">
        <authorList>
            <consortium name="Genoscope - CEA"/>
            <person name="William W."/>
        </authorList>
    </citation>
    <scope>NUCLEOTIDE SEQUENCE [LARGE SCALE GENOMIC DNA]</scope>
</reference>
<gene>
    <name evidence="1" type="ORF">PMEA_00003337</name>
</gene>